<name>A0A1H5CND1_9BRAD</name>
<organism evidence="1 2">
    <name type="scientific">Bradyrhizobium lablabi</name>
    <dbReference type="NCBI Taxonomy" id="722472"/>
    <lineage>
        <taxon>Bacteria</taxon>
        <taxon>Pseudomonadati</taxon>
        <taxon>Pseudomonadota</taxon>
        <taxon>Alphaproteobacteria</taxon>
        <taxon>Hyphomicrobiales</taxon>
        <taxon>Nitrobacteraceae</taxon>
        <taxon>Bradyrhizobium</taxon>
    </lineage>
</organism>
<accession>A0A1H5CND1</accession>
<dbReference type="Proteomes" id="UP000183208">
    <property type="component" value="Unassembled WGS sequence"/>
</dbReference>
<evidence type="ECO:0000313" key="2">
    <source>
        <dbReference type="Proteomes" id="UP000183208"/>
    </source>
</evidence>
<gene>
    <name evidence="1" type="ORF">SAMN05444171_4799</name>
</gene>
<dbReference type="EMBL" id="FNTI01000001">
    <property type="protein sequence ID" value="SED68259.1"/>
    <property type="molecule type" value="Genomic_DNA"/>
</dbReference>
<sequence>MTDRNHSAEAARLTEYLDRRVREDGGVPASRARPEKPYIALIARETSVPKGSISNHDGRHRKILQTFVSKYPLVPYAHANGRAFEESDRLHARLIEWLHARVAGGHGIPGLAGRPNFKMIARLVPMGRTSLTTEGHRNRLAVQEAFEAAGAGPERLRGPIP</sequence>
<dbReference type="AlphaFoldDB" id="A0A1H5CND1"/>
<proteinExistence type="predicted"/>
<reference evidence="1 2" key="1">
    <citation type="submission" date="2016-10" db="EMBL/GenBank/DDBJ databases">
        <authorList>
            <person name="de Groot N.N."/>
        </authorList>
    </citation>
    <scope>NUCLEOTIDE SEQUENCE [LARGE SCALE GENOMIC DNA]</scope>
    <source>
        <strain evidence="1 2">GAS522</strain>
    </source>
</reference>
<protein>
    <submittedName>
        <fullName evidence="1">Uncharacterized protein</fullName>
    </submittedName>
</protein>
<evidence type="ECO:0000313" key="1">
    <source>
        <dbReference type="EMBL" id="SED68259.1"/>
    </source>
</evidence>